<sequence length="265" mass="26735">MTLPLAVACLAAAVLAVPPSAGARRYLALFGVRSGMRKVPPHRLFRIGAYLGVAGAAAAGVGALLAALFLAVTVGLRGRRSRRAQQHRAECVALLEGLEIVIGELRVGTHPSAAAAVAAGEVQGVAARAFAIGSARSRLGGSAAAGLRNAESVIAAELARIADAWQLADQHGLALAELLVAARADLSSRIRFRDKTTAALAGARASAVVLATLPLLGIALGHMMNAAPLQILLTPGPGTALLPLGAALICAGMLWADAITAQVPT</sequence>
<feature type="transmembrane region" description="Helical" evidence="1">
    <location>
        <begin position="198"/>
        <end position="220"/>
    </location>
</feature>
<comment type="caution">
    <text evidence="2">The sequence shown here is derived from an EMBL/GenBank/DDBJ whole genome shotgun (WGS) entry which is preliminary data.</text>
</comment>
<dbReference type="RefSeq" id="WP_040828397.1">
    <property type="nucleotide sequence ID" value="NZ_JBIAQY010000035.1"/>
</dbReference>
<dbReference type="PANTHER" id="PTHR35007:SF4">
    <property type="entry name" value="CONSERVED TRANSMEMBRANE PROTEIN-RELATED"/>
    <property type="match status" value="1"/>
</dbReference>
<gene>
    <name evidence="2" type="ORF">ACFYXQ_45405</name>
</gene>
<feature type="transmembrane region" description="Helical" evidence="1">
    <location>
        <begin position="47"/>
        <end position="76"/>
    </location>
</feature>
<reference evidence="2 3" key="1">
    <citation type="submission" date="2024-10" db="EMBL/GenBank/DDBJ databases">
        <title>The Natural Products Discovery Center: Release of the First 8490 Sequenced Strains for Exploring Actinobacteria Biosynthetic Diversity.</title>
        <authorList>
            <person name="Kalkreuter E."/>
            <person name="Kautsar S.A."/>
            <person name="Yang D."/>
            <person name="Bader C.D."/>
            <person name="Teijaro C.N."/>
            <person name="Fluegel L."/>
            <person name="Davis C.M."/>
            <person name="Simpson J.R."/>
            <person name="Lauterbach L."/>
            <person name="Steele A.D."/>
            <person name="Gui C."/>
            <person name="Meng S."/>
            <person name="Li G."/>
            <person name="Viehrig K."/>
            <person name="Ye F."/>
            <person name="Su P."/>
            <person name="Kiefer A.F."/>
            <person name="Nichols A."/>
            <person name="Cepeda A.J."/>
            <person name="Yan W."/>
            <person name="Fan B."/>
            <person name="Jiang Y."/>
            <person name="Adhikari A."/>
            <person name="Zheng C.-J."/>
            <person name="Schuster L."/>
            <person name="Cowan T.M."/>
            <person name="Smanski M.J."/>
            <person name="Chevrette M.G."/>
            <person name="De Carvalho L.P.S."/>
            <person name="Shen B."/>
        </authorList>
    </citation>
    <scope>NUCLEOTIDE SEQUENCE [LARGE SCALE GENOMIC DNA]</scope>
    <source>
        <strain evidence="2 3">NPDC002593</strain>
    </source>
</reference>
<dbReference type="Proteomes" id="UP001601992">
    <property type="component" value="Unassembled WGS sequence"/>
</dbReference>
<keyword evidence="3" id="KW-1185">Reference proteome</keyword>
<organism evidence="2 3">
    <name type="scientific">Nocardia jiangxiensis</name>
    <dbReference type="NCBI Taxonomy" id="282685"/>
    <lineage>
        <taxon>Bacteria</taxon>
        <taxon>Bacillati</taxon>
        <taxon>Actinomycetota</taxon>
        <taxon>Actinomycetes</taxon>
        <taxon>Mycobacteriales</taxon>
        <taxon>Nocardiaceae</taxon>
        <taxon>Nocardia</taxon>
    </lineage>
</organism>
<keyword evidence="1" id="KW-0472">Membrane</keyword>
<protein>
    <submittedName>
        <fullName evidence="2">Type II secretion system F family protein</fullName>
    </submittedName>
</protein>
<evidence type="ECO:0000313" key="2">
    <source>
        <dbReference type="EMBL" id="MFF3574998.1"/>
    </source>
</evidence>
<evidence type="ECO:0000256" key="1">
    <source>
        <dbReference type="SAM" id="Phobius"/>
    </source>
</evidence>
<accession>A0ABW6SF93</accession>
<feature type="transmembrane region" description="Helical" evidence="1">
    <location>
        <begin position="240"/>
        <end position="259"/>
    </location>
</feature>
<dbReference type="EMBL" id="JBIAQY010000035">
    <property type="protein sequence ID" value="MFF3574998.1"/>
    <property type="molecule type" value="Genomic_DNA"/>
</dbReference>
<name>A0ABW6SF93_9NOCA</name>
<keyword evidence="1" id="KW-1133">Transmembrane helix</keyword>
<keyword evidence="1" id="KW-0812">Transmembrane</keyword>
<evidence type="ECO:0000313" key="3">
    <source>
        <dbReference type="Proteomes" id="UP001601992"/>
    </source>
</evidence>
<dbReference type="PANTHER" id="PTHR35007">
    <property type="entry name" value="INTEGRAL MEMBRANE PROTEIN-RELATED"/>
    <property type="match status" value="1"/>
</dbReference>
<proteinExistence type="predicted"/>